<evidence type="ECO:0000313" key="4">
    <source>
        <dbReference type="EMBL" id="CAF0697814.1"/>
    </source>
</evidence>
<sequence length="100" mass="11231">MNARLYVGNLPFKTTEDEIRELFSECGRVTDIHLVTDRATGHSRGFGFVTMESPEAAREAAEKLNGRNLAGRNIVVDVARPKETHPSHHRSGGGRDFRRR</sequence>
<dbReference type="EMBL" id="CAJNOB010000016">
    <property type="protein sequence ID" value="CAF0697814.1"/>
    <property type="molecule type" value="Genomic_DNA"/>
</dbReference>
<protein>
    <submittedName>
        <fullName evidence="4">RNA-binding protein RbpE</fullName>
    </submittedName>
</protein>
<gene>
    <name evidence="4" type="primary">rbpE</name>
    <name evidence="4" type="ORF">MPNT_230027</name>
</gene>
<dbReference type="InterPro" id="IPR035979">
    <property type="entry name" value="RBD_domain_sf"/>
</dbReference>
<dbReference type="CDD" id="cd21608">
    <property type="entry name" value="RRM2_NsCP33_like"/>
    <property type="match status" value="1"/>
</dbReference>
<dbReference type="PANTHER" id="PTHR48034">
    <property type="entry name" value="TRANSFORMER-2 SEX-DETERMINING PROTEIN-RELATED"/>
    <property type="match status" value="1"/>
</dbReference>
<keyword evidence="1" id="KW-0694">RNA-binding</keyword>
<proteinExistence type="predicted"/>
<reference evidence="4" key="1">
    <citation type="submission" date="2021-02" db="EMBL/GenBank/DDBJ databases">
        <authorList>
            <person name="Cremers G."/>
            <person name="Picone N."/>
        </authorList>
    </citation>
    <scope>NUCLEOTIDE SEQUENCE</scope>
    <source>
        <strain evidence="4">PQ17</strain>
    </source>
</reference>
<dbReference type="InterPro" id="IPR050441">
    <property type="entry name" value="RBM"/>
</dbReference>
<dbReference type="InterPro" id="IPR048289">
    <property type="entry name" value="RRM2_NsCP33-like"/>
</dbReference>
<evidence type="ECO:0000313" key="5">
    <source>
        <dbReference type="Proteomes" id="UP000663859"/>
    </source>
</evidence>
<comment type="caution">
    <text evidence="4">The sequence shown here is derived from an EMBL/GenBank/DDBJ whole genome shotgun (WGS) entry which is preliminary data.</text>
</comment>
<organism evidence="4 5">
    <name type="scientific">Candidatus Methylacidithermus pantelleriae</name>
    <dbReference type="NCBI Taxonomy" id="2744239"/>
    <lineage>
        <taxon>Bacteria</taxon>
        <taxon>Pseudomonadati</taxon>
        <taxon>Verrucomicrobiota</taxon>
        <taxon>Methylacidiphilae</taxon>
        <taxon>Methylacidiphilales</taxon>
        <taxon>Methylacidiphilaceae</taxon>
        <taxon>Candidatus Methylacidithermus</taxon>
    </lineage>
</organism>
<evidence type="ECO:0000256" key="2">
    <source>
        <dbReference type="SAM" id="MobiDB-lite"/>
    </source>
</evidence>
<dbReference type="InterPro" id="IPR012677">
    <property type="entry name" value="Nucleotide-bd_a/b_plait_sf"/>
</dbReference>
<evidence type="ECO:0000256" key="1">
    <source>
        <dbReference type="ARBA" id="ARBA00022884"/>
    </source>
</evidence>
<dbReference type="PROSITE" id="PS50102">
    <property type="entry name" value="RRM"/>
    <property type="match status" value="1"/>
</dbReference>
<dbReference type="InterPro" id="IPR000504">
    <property type="entry name" value="RRM_dom"/>
</dbReference>
<accession>A0A8J2BNZ4</accession>
<dbReference type="Pfam" id="PF00076">
    <property type="entry name" value="RRM_1"/>
    <property type="match status" value="1"/>
</dbReference>
<dbReference type="GO" id="GO:0003723">
    <property type="term" value="F:RNA binding"/>
    <property type="evidence" value="ECO:0007669"/>
    <property type="project" value="UniProtKB-KW"/>
</dbReference>
<dbReference type="AlphaFoldDB" id="A0A8J2BNZ4"/>
<dbReference type="Gene3D" id="3.30.70.330">
    <property type="match status" value="1"/>
</dbReference>
<feature type="region of interest" description="Disordered" evidence="2">
    <location>
        <begin position="79"/>
        <end position="100"/>
    </location>
</feature>
<evidence type="ECO:0000259" key="3">
    <source>
        <dbReference type="PROSITE" id="PS50102"/>
    </source>
</evidence>
<dbReference type="Proteomes" id="UP000663859">
    <property type="component" value="Unassembled WGS sequence"/>
</dbReference>
<dbReference type="SUPFAM" id="SSF54928">
    <property type="entry name" value="RNA-binding domain, RBD"/>
    <property type="match status" value="1"/>
</dbReference>
<name>A0A8J2BNZ4_9BACT</name>
<keyword evidence="5" id="KW-1185">Reference proteome</keyword>
<dbReference type="SMART" id="SM00360">
    <property type="entry name" value="RRM"/>
    <property type="match status" value="1"/>
</dbReference>
<feature type="domain" description="RRM" evidence="3">
    <location>
        <begin position="3"/>
        <end position="81"/>
    </location>
</feature>
<dbReference type="RefSeq" id="WP_174583232.1">
    <property type="nucleotide sequence ID" value="NZ_CAJNOB010000016.1"/>
</dbReference>